<accession>A0A1I1EDX5</accession>
<dbReference type="RefSeq" id="WP_091501412.1">
    <property type="nucleotide sequence ID" value="NZ_FOLI01000001.1"/>
</dbReference>
<name>A0A1I1EDX5_9LACO</name>
<organism evidence="1 2">
    <name type="scientific">Fructobacillus durionis</name>
    <dbReference type="NCBI Taxonomy" id="283737"/>
    <lineage>
        <taxon>Bacteria</taxon>
        <taxon>Bacillati</taxon>
        <taxon>Bacillota</taxon>
        <taxon>Bacilli</taxon>
        <taxon>Lactobacillales</taxon>
        <taxon>Lactobacillaceae</taxon>
        <taxon>Fructobacillus</taxon>
    </lineage>
</organism>
<reference evidence="1 2" key="1">
    <citation type="submission" date="2016-10" db="EMBL/GenBank/DDBJ databases">
        <authorList>
            <person name="de Groot N.N."/>
        </authorList>
    </citation>
    <scope>NUCLEOTIDE SEQUENCE [LARGE SCALE GENOMIC DNA]</scope>
    <source>
        <strain evidence="1 2">DSM 19113</strain>
    </source>
</reference>
<evidence type="ECO:0000313" key="2">
    <source>
        <dbReference type="Proteomes" id="UP000199376"/>
    </source>
</evidence>
<dbReference type="OrthoDB" id="2152018at2"/>
<gene>
    <name evidence="1" type="ORF">SAMN05660453_0347</name>
</gene>
<protein>
    <submittedName>
        <fullName evidence="1">Uncharacterized protein</fullName>
    </submittedName>
</protein>
<keyword evidence="2" id="KW-1185">Reference proteome</keyword>
<dbReference type="EMBL" id="FOLI01000001">
    <property type="protein sequence ID" value="SFB83160.1"/>
    <property type="molecule type" value="Genomic_DNA"/>
</dbReference>
<evidence type="ECO:0000313" key="1">
    <source>
        <dbReference type="EMBL" id="SFB83160.1"/>
    </source>
</evidence>
<sequence>MNVFDFFSLTTYIDRKTPLYGQVDDSRDNIQAITALRFLGDDSRVALVLSASGRPLSLEQVQTRLSQVGDKASFYCLIDGRPRPVLGFHQDHDGKIVIK</sequence>
<dbReference type="Proteomes" id="UP000199376">
    <property type="component" value="Unassembled WGS sequence"/>
</dbReference>
<proteinExistence type="predicted"/>
<dbReference type="AlphaFoldDB" id="A0A1I1EDX5"/>